<dbReference type="InterPro" id="IPR017042">
    <property type="entry name" value="UCP036055"/>
</dbReference>
<accession>A0A1H8X0G3</accession>
<dbReference type="PIRSF" id="PIRSF036055">
    <property type="entry name" value="UCP036055"/>
    <property type="match status" value="1"/>
</dbReference>
<organism evidence="1 2">
    <name type="scientific">Rhodopseudomonas pseudopalustris</name>
    <dbReference type="NCBI Taxonomy" id="1513892"/>
    <lineage>
        <taxon>Bacteria</taxon>
        <taxon>Pseudomonadati</taxon>
        <taxon>Pseudomonadota</taxon>
        <taxon>Alphaproteobacteria</taxon>
        <taxon>Hyphomicrobiales</taxon>
        <taxon>Nitrobacteraceae</taxon>
        <taxon>Rhodopseudomonas</taxon>
    </lineage>
</organism>
<proteinExistence type="predicted"/>
<dbReference type="Proteomes" id="UP000199615">
    <property type="component" value="Unassembled WGS sequence"/>
</dbReference>
<sequence>MSARSIFDCAPLGAIIRYSDGAPRPPARFTKKLAAWERRNSGGRLIRKQAERRVGNTTLAATFTLHEGDYGGGGVVVLRVHRTFSVDSALTFVVTEQPAAGAVRVFDRCGDDAELVHLAGSRADAETWLKSHGYPDAVLDEVTAETAANGSVEGRAVA</sequence>
<dbReference type="OrthoDB" id="8304384at2"/>
<protein>
    <submittedName>
        <fullName evidence="1">Uncharacterized protein</fullName>
    </submittedName>
</protein>
<gene>
    <name evidence="1" type="ORF">SAMN05444123_11532</name>
</gene>
<evidence type="ECO:0000313" key="1">
    <source>
        <dbReference type="EMBL" id="SEP33331.1"/>
    </source>
</evidence>
<evidence type="ECO:0000313" key="2">
    <source>
        <dbReference type="Proteomes" id="UP000199615"/>
    </source>
</evidence>
<dbReference type="AlphaFoldDB" id="A0A1H8X0G3"/>
<dbReference type="EMBL" id="FODT01000015">
    <property type="protein sequence ID" value="SEP33331.1"/>
    <property type="molecule type" value="Genomic_DNA"/>
</dbReference>
<reference evidence="2" key="1">
    <citation type="submission" date="2016-10" db="EMBL/GenBank/DDBJ databases">
        <authorList>
            <person name="Varghese N."/>
            <person name="Submissions S."/>
        </authorList>
    </citation>
    <scope>NUCLEOTIDE SEQUENCE [LARGE SCALE GENOMIC DNA]</scope>
    <source>
        <strain evidence="2">DSM 123</strain>
    </source>
</reference>
<name>A0A1H8X0G3_9BRAD</name>
<keyword evidence="2" id="KW-1185">Reference proteome</keyword>
<dbReference type="RefSeq" id="WP_062313552.1">
    <property type="nucleotide sequence ID" value="NZ_FODT01000015.1"/>
</dbReference>